<evidence type="ECO:0000256" key="1">
    <source>
        <dbReference type="SAM" id="MobiDB-lite"/>
    </source>
</evidence>
<protein>
    <submittedName>
        <fullName evidence="3">DUF11 domain-containing protein</fullName>
    </submittedName>
</protein>
<dbReference type="InterPro" id="IPR051172">
    <property type="entry name" value="Chlamydia_OmcB"/>
</dbReference>
<dbReference type="PANTHER" id="PTHR34819">
    <property type="entry name" value="LARGE CYSTEINE-RICH PERIPLASMIC PROTEIN OMCB"/>
    <property type="match status" value="1"/>
</dbReference>
<dbReference type="RefSeq" id="WP_166280597.1">
    <property type="nucleotide sequence ID" value="NZ_JTHE03000029.1"/>
</dbReference>
<accession>A0ABD4T178</accession>
<name>A0ABD4T178_9CYAN</name>
<dbReference type="PANTHER" id="PTHR34819:SF3">
    <property type="entry name" value="CELL SURFACE PROTEIN"/>
    <property type="match status" value="1"/>
</dbReference>
<feature type="region of interest" description="Disordered" evidence="1">
    <location>
        <begin position="776"/>
        <end position="795"/>
    </location>
</feature>
<dbReference type="Proteomes" id="UP000031561">
    <property type="component" value="Unassembled WGS sequence"/>
</dbReference>
<evidence type="ECO:0000313" key="4">
    <source>
        <dbReference type="Proteomes" id="UP000031561"/>
    </source>
</evidence>
<evidence type="ECO:0000313" key="3">
    <source>
        <dbReference type="EMBL" id="MCM1982120.1"/>
    </source>
</evidence>
<keyword evidence="4" id="KW-1185">Reference proteome</keyword>
<dbReference type="NCBIfam" id="TIGR01451">
    <property type="entry name" value="B_ant_repeat"/>
    <property type="match status" value="2"/>
</dbReference>
<proteinExistence type="predicted"/>
<dbReference type="Pfam" id="PF01345">
    <property type="entry name" value="DUF11"/>
    <property type="match status" value="1"/>
</dbReference>
<gene>
    <name evidence="3" type="ORF">QQ91_0004645</name>
</gene>
<reference evidence="3 4" key="1">
    <citation type="journal article" date="2015" name="Genome Announc.">
        <title>Draft Genome Sequence of Filamentous Marine Cyanobacterium Lyngbya confervoides Strain BDU141951.</title>
        <authorList>
            <person name="Chandrababunaidu M.M."/>
            <person name="Sen D."/>
            <person name="Tripathy S."/>
        </authorList>
    </citation>
    <scope>NUCLEOTIDE SEQUENCE [LARGE SCALE GENOMIC DNA]</scope>
    <source>
        <strain evidence="3 4">BDU141951</strain>
    </source>
</reference>
<comment type="caution">
    <text evidence="3">The sequence shown here is derived from an EMBL/GenBank/DDBJ whole genome shotgun (WGS) entry which is preliminary data.</text>
</comment>
<dbReference type="Gene3D" id="2.60.40.10">
    <property type="entry name" value="Immunoglobulins"/>
    <property type="match status" value="1"/>
</dbReference>
<feature type="compositionally biased region" description="Polar residues" evidence="1">
    <location>
        <begin position="588"/>
        <end position="598"/>
    </location>
</feature>
<dbReference type="AlphaFoldDB" id="A0ABD4T178"/>
<feature type="region of interest" description="Disordered" evidence="1">
    <location>
        <begin position="584"/>
        <end position="606"/>
    </location>
</feature>
<evidence type="ECO:0000259" key="2">
    <source>
        <dbReference type="Pfam" id="PF01345"/>
    </source>
</evidence>
<feature type="domain" description="DUF11" evidence="2">
    <location>
        <begin position="476"/>
        <end position="591"/>
    </location>
</feature>
<dbReference type="InterPro" id="IPR013783">
    <property type="entry name" value="Ig-like_fold"/>
</dbReference>
<dbReference type="EMBL" id="JTHE03000029">
    <property type="protein sequence ID" value="MCM1982120.1"/>
    <property type="molecule type" value="Genomic_DNA"/>
</dbReference>
<sequence>MTTQGGNRAFLLFHSSSNSRPTIGSIPLKTIIKVYARSGETINLGSSANGLGSGVINYRSPAGTAGSCPTNIGIILSRTQELAGPAPNTNGYTPCVISVNPGDEGIWEIDFVSPSPTTDNNPTGISADGNWTQANNVGWVAAWDATVRNSSGVSLTGRVFSNSLALRMPPSGASFRPLLYVQTKEGYQYRVNPRNLDPYTFVFFANNAGFKNSSTNQPLYRSVLFPGGTGLETGVSVHDPTTPDSGNDVTHKVFFNPPDSTMGATAASPSGETWLYQNPTPPIPSNFRFSGIEGTIGKAGTSPLGGSFSFDSNVTGQFQIILDLNRDGIFGNGIDRALIGFATVGSNTIYWDGRDNTGTPVPATSGTYGGQIVLNAGEIHFPLLDAEQNPSGLTIERLNNPVPPTTPTPDPFFVYFDDSAVGGAEARNGVNSSAGVHSWTSNFGNNKGLDTWAYYPSNRVPLSGGIEIREADLEVVSKTHAPTGVNVGNLVTYTIVVRNNGPSDVVNAQLIDMVPASLTGVTWTCAVSSAVAGNSCGAASGSGNNIDTTVSLLNGATATYTVRGTAASSGTIINSATILRPVDITDPNDVNRTGAGNNSKEDSMSVAAAPPVPNILIVKRITAIQGDPLNPNDQNTPLDQFVDDTVSAYQADDNASGWPPGYLKGAINAGPIKPGDTIEYTVYFLSAGNTPAEGVRICDRLQAGQSFQRGSYNSGSVDLQLHFGDLATGTTYNLSAMNDPGDRAELVPPGITPSNCNLQGSNDHGTLVIDVTGTVGTPNQPNLPPSTGPGTPTDSYGFIRFTTTVDP</sequence>
<dbReference type="InterPro" id="IPR001434">
    <property type="entry name" value="OmcB-like_DUF11"/>
</dbReference>
<organism evidence="3 4">
    <name type="scientific">Lyngbya confervoides BDU141951</name>
    <dbReference type="NCBI Taxonomy" id="1574623"/>
    <lineage>
        <taxon>Bacteria</taxon>
        <taxon>Bacillati</taxon>
        <taxon>Cyanobacteriota</taxon>
        <taxon>Cyanophyceae</taxon>
        <taxon>Oscillatoriophycideae</taxon>
        <taxon>Oscillatoriales</taxon>
        <taxon>Microcoleaceae</taxon>
        <taxon>Lyngbya</taxon>
    </lineage>
</organism>
<dbReference type="InterPro" id="IPR047589">
    <property type="entry name" value="DUF11_rpt"/>
</dbReference>